<reference evidence="2" key="2">
    <citation type="submission" date="2021-12" db="EMBL/GenBank/DDBJ databases">
        <title>Resequencing data analysis of finger millet.</title>
        <authorList>
            <person name="Hatakeyama M."/>
            <person name="Aluri S."/>
            <person name="Balachadran M.T."/>
            <person name="Sivarajan S.R."/>
            <person name="Poveda L."/>
            <person name="Shimizu-Inatsugi R."/>
            <person name="Schlapbach R."/>
            <person name="Sreeman S.M."/>
            <person name="Shimizu K.K."/>
        </authorList>
    </citation>
    <scope>NUCLEOTIDE SEQUENCE</scope>
</reference>
<proteinExistence type="predicted"/>
<dbReference type="EMBL" id="BQKI01000073">
    <property type="protein sequence ID" value="GJN17335.1"/>
    <property type="molecule type" value="Genomic_DNA"/>
</dbReference>
<sequence>MGHDHGGAISSTSTSAAAFAGDASSTEPWSERVRSLTRLGRHREALAIFRHGDPSPPPHALALPAAVISCAALSLPGGVAQIHALAAKRGLLPSADAYLLSALLSSYSPA</sequence>
<dbReference type="AlphaFoldDB" id="A0AAV5E590"/>
<dbReference type="Proteomes" id="UP001054889">
    <property type="component" value="Unassembled WGS sequence"/>
</dbReference>
<evidence type="ECO:0000256" key="1">
    <source>
        <dbReference type="SAM" id="MobiDB-lite"/>
    </source>
</evidence>
<feature type="compositionally biased region" description="Low complexity" evidence="1">
    <location>
        <begin position="7"/>
        <end position="26"/>
    </location>
</feature>
<feature type="region of interest" description="Disordered" evidence="1">
    <location>
        <begin position="1"/>
        <end position="31"/>
    </location>
</feature>
<reference evidence="2" key="1">
    <citation type="journal article" date="2018" name="DNA Res.">
        <title>Multiple hybrid de novo genome assembly of finger millet, an orphan allotetraploid crop.</title>
        <authorList>
            <person name="Hatakeyama M."/>
            <person name="Aluri S."/>
            <person name="Balachadran M.T."/>
            <person name="Sivarajan S.R."/>
            <person name="Patrignani A."/>
            <person name="Gruter S."/>
            <person name="Poveda L."/>
            <person name="Shimizu-Inatsugi R."/>
            <person name="Baeten J."/>
            <person name="Francoijs K.J."/>
            <person name="Nataraja K.N."/>
            <person name="Reddy Y.A.N."/>
            <person name="Phadnis S."/>
            <person name="Ravikumar R.L."/>
            <person name="Schlapbach R."/>
            <person name="Sreeman S.M."/>
            <person name="Shimizu K.K."/>
        </authorList>
    </citation>
    <scope>NUCLEOTIDE SEQUENCE</scope>
</reference>
<gene>
    <name evidence="2" type="primary">gb04393</name>
    <name evidence="2" type="ORF">PR202_gb04393</name>
</gene>
<comment type="caution">
    <text evidence="2">The sequence shown here is derived from an EMBL/GenBank/DDBJ whole genome shotgun (WGS) entry which is preliminary data.</text>
</comment>
<keyword evidence="3" id="KW-1185">Reference proteome</keyword>
<name>A0AAV5E590_ELECO</name>
<accession>A0AAV5E590</accession>
<organism evidence="2 3">
    <name type="scientific">Eleusine coracana subsp. coracana</name>
    <dbReference type="NCBI Taxonomy" id="191504"/>
    <lineage>
        <taxon>Eukaryota</taxon>
        <taxon>Viridiplantae</taxon>
        <taxon>Streptophyta</taxon>
        <taxon>Embryophyta</taxon>
        <taxon>Tracheophyta</taxon>
        <taxon>Spermatophyta</taxon>
        <taxon>Magnoliopsida</taxon>
        <taxon>Liliopsida</taxon>
        <taxon>Poales</taxon>
        <taxon>Poaceae</taxon>
        <taxon>PACMAD clade</taxon>
        <taxon>Chloridoideae</taxon>
        <taxon>Cynodonteae</taxon>
        <taxon>Eleusininae</taxon>
        <taxon>Eleusine</taxon>
    </lineage>
</organism>
<protein>
    <submittedName>
        <fullName evidence="2">Uncharacterized protein</fullName>
    </submittedName>
</protein>
<evidence type="ECO:0000313" key="2">
    <source>
        <dbReference type="EMBL" id="GJN17335.1"/>
    </source>
</evidence>
<evidence type="ECO:0000313" key="3">
    <source>
        <dbReference type="Proteomes" id="UP001054889"/>
    </source>
</evidence>